<name>A0A1I1Q8S1_RUMAL</name>
<gene>
    <name evidence="1" type="ORF">SAMN02910406_03330</name>
</gene>
<sequence>MVDYKKILRLASIGYSLRQTAASVGHSHHTVKNVLELAEKRGIEWPVDDDVTNVELEKLFYPERKTAGSHYAEPDFNYIHRELSKKGVTLTLLWQEYCERAYANGETPYMSTQFGDKYRRWARITKATMRVNHKPGDVMQVDWAGGTIPYFDSITGEEYKAYLFVAALPCSSYLYVEACTDMKQENWLMCHVHAYEYFGGVTRVLVPDNL</sequence>
<reference evidence="1 2" key="1">
    <citation type="submission" date="2016-10" db="EMBL/GenBank/DDBJ databases">
        <authorList>
            <person name="de Groot N.N."/>
        </authorList>
    </citation>
    <scope>NUCLEOTIDE SEQUENCE [LARGE SCALE GENOMIC DNA]</scope>
    <source>
        <strain evidence="1 2">AR67</strain>
    </source>
</reference>
<protein>
    <submittedName>
        <fullName evidence="1">Integrase core domain-containing protein</fullName>
    </submittedName>
</protein>
<evidence type="ECO:0000313" key="1">
    <source>
        <dbReference type="EMBL" id="SFD18566.1"/>
    </source>
</evidence>
<organism evidence="1 2">
    <name type="scientific">Ruminococcus albus</name>
    <dbReference type="NCBI Taxonomy" id="1264"/>
    <lineage>
        <taxon>Bacteria</taxon>
        <taxon>Bacillati</taxon>
        <taxon>Bacillota</taxon>
        <taxon>Clostridia</taxon>
        <taxon>Eubacteriales</taxon>
        <taxon>Oscillospiraceae</taxon>
        <taxon>Ruminococcus</taxon>
    </lineage>
</organism>
<proteinExistence type="predicted"/>
<accession>A0A1I1Q8S1</accession>
<dbReference type="EMBL" id="FOKQ01000044">
    <property type="protein sequence ID" value="SFD18566.1"/>
    <property type="molecule type" value="Genomic_DNA"/>
</dbReference>
<dbReference type="PANTHER" id="PTHR35004:SF8">
    <property type="entry name" value="TRANSPOSASE RV3428C-RELATED"/>
    <property type="match status" value="1"/>
</dbReference>
<dbReference type="Proteomes" id="UP000182192">
    <property type="component" value="Unassembled WGS sequence"/>
</dbReference>
<evidence type="ECO:0000313" key="2">
    <source>
        <dbReference type="Proteomes" id="UP000182192"/>
    </source>
</evidence>
<dbReference type="RefSeq" id="WP_207647001.1">
    <property type="nucleotide sequence ID" value="NZ_FOKQ01000044.1"/>
</dbReference>
<dbReference type="PANTHER" id="PTHR35004">
    <property type="entry name" value="TRANSPOSASE RV3428C-RELATED"/>
    <property type="match status" value="1"/>
</dbReference>
<dbReference type="AlphaFoldDB" id="A0A1I1Q8S1"/>